<sequence>MFLPITTCSYRFPHSCKLLKCADYIEQGKYRGQMGQANVSRTSHIMWTMGEDFKYQYAESWFKQMDKLIHYVNLVQAYWSVCSIRRRANSTTAVHAYWPHLSVAMVLCICKIRNDEVGAQLF</sequence>
<accession>A0ACB9J8Z7</accession>
<gene>
    <name evidence="1" type="ORF">L1987_15705</name>
</gene>
<proteinExistence type="predicted"/>
<organism evidence="1 2">
    <name type="scientific">Smallanthus sonchifolius</name>
    <dbReference type="NCBI Taxonomy" id="185202"/>
    <lineage>
        <taxon>Eukaryota</taxon>
        <taxon>Viridiplantae</taxon>
        <taxon>Streptophyta</taxon>
        <taxon>Embryophyta</taxon>
        <taxon>Tracheophyta</taxon>
        <taxon>Spermatophyta</taxon>
        <taxon>Magnoliopsida</taxon>
        <taxon>eudicotyledons</taxon>
        <taxon>Gunneridae</taxon>
        <taxon>Pentapetalae</taxon>
        <taxon>asterids</taxon>
        <taxon>campanulids</taxon>
        <taxon>Asterales</taxon>
        <taxon>Asteraceae</taxon>
        <taxon>Asteroideae</taxon>
        <taxon>Heliantheae alliance</taxon>
        <taxon>Millerieae</taxon>
        <taxon>Smallanthus</taxon>
    </lineage>
</organism>
<keyword evidence="2" id="KW-1185">Reference proteome</keyword>
<evidence type="ECO:0000313" key="1">
    <source>
        <dbReference type="EMBL" id="KAI3816020.1"/>
    </source>
</evidence>
<reference evidence="2" key="1">
    <citation type="journal article" date="2022" name="Mol. Ecol. Resour.">
        <title>The genomes of chicory, endive, great burdock and yacon provide insights into Asteraceae palaeo-polyploidization history and plant inulin production.</title>
        <authorList>
            <person name="Fan W."/>
            <person name="Wang S."/>
            <person name="Wang H."/>
            <person name="Wang A."/>
            <person name="Jiang F."/>
            <person name="Liu H."/>
            <person name="Zhao H."/>
            <person name="Xu D."/>
            <person name="Zhang Y."/>
        </authorList>
    </citation>
    <scope>NUCLEOTIDE SEQUENCE [LARGE SCALE GENOMIC DNA]</scope>
    <source>
        <strain evidence="2">cv. Yunnan</strain>
    </source>
</reference>
<evidence type="ECO:0000313" key="2">
    <source>
        <dbReference type="Proteomes" id="UP001056120"/>
    </source>
</evidence>
<comment type="caution">
    <text evidence="1">The sequence shown here is derived from an EMBL/GenBank/DDBJ whole genome shotgun (WGS) entry which is preliminary data.</text>
</comment>
<dbReference type="EMBL" id="CM042022">
    <property type="protein sequence ID" value="KAI3816020.1"/>
    <property type="molecule type" value="Genomic_DNA"/>
</dbReference>
<name>A0ACB9J8Z7_9ASTR</name>
<protein>
    <submittedName>
        <fullName evidence="1">Uncharacterized protein</fullName>
    </submittedName>
</protein>
<dbReference type="Proteomes" id="UP001056120">
    <property type="component" value="Linkage Group LG05"/>
</dbReference>
<reference evidence="1 2" key="2">
    <citation type="journal article" date="2022" name="Mol. Ecol. Resour.">
        <title>The genomes of chicory, endive, great burdock and yacon provide insights into Asteraceae paleo-polyploidization history and plant inulin production.</title>
        <authorList>
            <person name="Fan W."/>
            <person name="Wang S."/>
            <person name="Wang H."/>
            <person name="Wang A."/>
            <person name="Jiang F."/>
            <person name="Liu H."/>
            <person name="Zhao H."/>
            <person name="Xu D."/>
            <person name="Zhang Y."/>
        </authorList>
    </citation>
    <scope>NUCLEOTIDE SEQUENCE [LARGE SCALE GENOMIC DNA]</scope>
    <source>
        <strain evidence="2">cv. Yunnan</strain>
        <tissue evidence="1">Leaves</tissue>
    </source>
</reference>